<reference evidence="2 3" key="1">
    <citation type="journal article" date="2022" name="G3 (Bethesda)">
        <title>Evaluating Illumina-, Nanopore-, and PacBio-based genome assembly strategies with the bald notothen, Trematomus borchgrevinki.</title>
        <authorList>
            <person name="Rayamajhi N."/>
            <person name="Cheng C.C."/>
            <person name="Catchen J.M."/>
        </authorList>
    </citation>
    <scope>NUCLEOTIDE SEQUENCE [LARGE SCALE GENOMIC DNA]</scope>
    <source>
        <strain evidence="2">AGRC-2024</strain>
    </source>
</reference>
<dbReference type="AlphaFoldDB" id="A0ABD2GBP1"/>
<evidence type="ECO:0000313" key="3">
    <source>
        <dbReference type="Proteomes" id="UP001619887"/>
    </source>
</evidence>
<proteinExistence type="predicted"/>
<comment type="caution">
    <text evidence="2">The sequence shown here is derived from an EMBL/GenBank/DDBJ whole genome shotgun (WGS) entry which is preliminary data.</text>
</comment>
<keyword evidence="3" id="KW-1185">Reference proteome</keyword>
<accession>A0ABD2GBP1</accession>
<protein>
    <recommendedName>
        <fullName evidence="4">Myb-like domain-containing protein</fullName>
    </recommendedName>
</protein>
<dbReference type="Proteomes" id="UP001619887">
    <property type="component" value="Unassembled WGS sequence"/>
</dbReference>
<evidence type="ECO:0000313" key="2">
    <source>
        <dbReference type="EMBL" id="KAL3050845.1"/>
    </source>
</evidence>
<gene>
    <name evidence="2" type="ORF">OYC64_001168</name>
</gene>
<evidence type="ECO:0008006" key="4">
    <source>
        <dbReference type="Google" id="ProtNLM"/>
    </source>
</evidence>
<dbReference type="EMBL" id="JBIYXZ010002080">
    <property type="protein sequence ID" value="KAL3050845.1"/>
    <property type="molecule type" value="Genomic_DNA"/>
</dbReference>
<feature type="region of interest" description="Disordered" evidence="1">
    <location>
        <begin position="127"/>
        <end position="161"/>
    </location>
</feature>
<sequence>MDDIRARKELFSWTDDEVELLLHVTLDYKTTKILENVDWESCKLKYSGIGDLFQAQYPRTPTEKDFPHDKISITQGQLTAKLKQVRIKYRQAVDLGRRSGQGRVVYMFFGLCEQIWGGSGVETGDWLDLEASSPGPGSSPSLERPNDSPESSKSNGSLPTAAVVRHRRDLLQASLNGHRSDRLKRKLPAEHAVLEDLQIKKRMLALMELTSSRSAASMDRMNTTMDNINSTIQGGLSLIRELMLAPPHSSNGGYGQEPSSPFIP</sequence>
<feature type="compositionally biased region" description="Low complexity" evidence="1">
    <location>
        <begin position="132"/>
        <end position="141"/>
    </location>
</feature>
<reference evidence="2 3" key="2">
    <citation type="journal article" date="2024" name="G3 (Bethesda)">
        <title>The genome of the cryopelagic Antarctic bald notothen, Trematomus borchgrevinki.</title>
        <authorList>
            <person name="Rayamajhi N."/>
            <person name="Rivera-Colon A.G."/>
            <person name="Minhas B.F."/>
            <person name="Cheng C.C."/>
            <person name="Catchen J.M."/>
        </authorList>
    </citation>
    <scope>NUCLEOTIDE SEQUENCE [LARGE SCALE GENOMIC DNA]</scope>
    <source>
        <strain evidence="2">AGRC-2024</strain>
    </source>
</reference>
<organism evidence="2 3">
    <name type="scientific">Pagothenia borchgrevinki</name>
    <name type="common">Bald rockcod</name>
    <name type="synonym">Trematomus borchgrevinki</name>
    <dbReference type="NCBI Taxonomy" id="8213"/>
    <lineage>
        <taxon>Eukaryota</taxon>
        <taxon>Metazoa</taxon>
        <taxon>Chordata</taxon>
        <taxon>Craniata</taxon>
        <taxon>Vertebrata</taxon>
        <taxon>Euteleostomi</taxon>
        <taxon>Actinopterygii</taxon>
        <taxon>Neopterygii</taxon>
        <taxon>Teleostei</taxon>
        <taxon>Neoteleostei</taxon>
        <taxon>Acanthomorphata</taxon>
        <taxon>Eupercaria</taxon>
        <taxon>Perciformes</taxon>
        <taxon>Notothenioidei</taxon>
        <taxon>Nototheniidae</taxon>
        <taxon>Pagothenia</taxon>
    </lineage>
</organism>
<name>A0ABD2GBP1_PAGBO</name>
<feature type="compositionally biased region" description="Polar residues" evidence="1">
    <location>
        <begin position="148"/>
        <end position="158"/>
    </location>
</feature>
<evidence type="ECO:0000256" key="1">
    <source>
        <dbReference type="SAM" id="MobiDB-lite"/>
    </source>
</evidence>